<dbReference type="GO" id="GO:0046872">
    <property type="term" value="F:metal ion binding"/>
    <property type="evidence" value="ECO:0007669"/>
    <property type="project" value="UniProtKB-KW"/>
</dbReference>
<reference evidence="6 7" key="1">
    <citation type="submission" date="2020-08" db="EMBL/GenBank/DDBJ databases">
        <title>Genomic Encyclopedia of Type Strains, Phase III (KMG-III): the genomes of soil and plant-associated and newly described type strains.</title>
        <authorList>
            <person name="Whitman W."/>
        </authorList>
    </citation>
    <scope>NUCLEOTIDE SEQUENCE [LARGE SCALE GENOMIC DNA]</scope>
    <source>
        <strain evidence="6 7">CECT 8712</strain>
    </source>
</reference>
<dbReference type="Pfam" id="PF13531">
    <property type="entry name" value="SBP_bac_11"/>
    <property type="match status" value="1"/>
</dbReference>
<organism evidence="6 7">
    <name type="scientific">Nocardiopsis algeriensis</name>
    <dbReference type="NCBI Taxonomy" id="1478215"/>
    <lineage>
        <taxon>Bacteria</taxon>
        <taxon>Bacillati</taxon>
        <taxon>Actinomycetota</taxon>
        <taxon>Actinomycetes</taxon>
        <taxon>Streptosporangiales</taxon>
        <taxon>Nocardiopsidaceae</taxon>
        <taxon>Nocardiopsis</taxon>
    </lineage>
</organism>
<dbReference type="PANTHER" id="PTHR30632:SF0">
    <property type="entry name" value="SULFATE-BINDING PROTEIN"/>
    <property type="match status" value="1"/>
</dbReference>
<dbReference type="PIRSF" id="PIRSF004846">
    <property type="entry name" value="ModA"/>
    <property type="match status" value="1"/>
</dbReference>
<dbReference type="EMBL" id="JACHJO010000005">
    <property type="protein sequence ID" value="MBB6120129.1"/>
    <property type="molecule type" value="Genomic_DNA"/>
</dbReference>
<keyword evidence="4" id="KW-0500">Molybdenum</keyword>
<gene>
    <name evidence="6" type="ORF">FHS13_002080</name>
</gene>
<keyword evidence="2 4" id="KW-0479">Metal-binding</keyword>
<dbReference type="AlphaFoldDB" id="A0A841IMT9"/>
<feature type="signal peptide" evidence="5">
    <location>
        <begin position="1"/>
        <end position="27"/>
    </location>
</feature>
<name>A0A841IMT9_9ACTN</name>
<evidence type="ECO:0000256" key="5">
    <source>
        <dbReference type="SAM" id="SignalP"/>
    </source>
</evidence>
<feature type="binding site" evidence="4">
    <location>
        <position position="179"/>
    </location>
    <ligand>
        <name>molybdate</name>
        <dbReference type="ChEBI" id="CHEBI:36264"/>
    </ligand>
</feature>
<dbReference type="GO" id="GO:0030973">
    <property type="term" value="F:molybdate ion binding"/>
    <property type="evidence" value="ECO:0007669"/>
    <property type="project" value="TreeGrafter"/>
</dbReference>
<feature type="binding site" evidence="4">
    <location>
        <position position="197"/>
    </location>
    <ligand>
        <name>molybdate</name>
        <dbReference type="ChEBI" id="CHEBI:36264"/>
    </ligand>
</feature>
<comment type="similarity">
    <text evidence="1">Belongs to the bacterial solute-binding protein ModA family.</text>
</comment>
<dbReference type="NCBIfam" id="TIGR01256">
    <property type="entry name" value="modA"/>
    <property type="match status" value="1"/>
</dbReference>
<accession>A0A841IMT9</accession>
<feature type="chain" id="PRO_5032879595" evidence="5">
    <location>
        <begin position="28"/>
        <end position="261"/>
    </location>
</feature>
<feature type="binding site" evidence="4">
    <location>
        <position position="40"/>
    </location>
    <ligand>
        <name>molybdate</name>
        <dbReference type="ChEBI" id="CHEBI:36264"/>
    </ligand>
</feature>
<dbReference type="PROSITE" id="PS51257">
    <property type="entry name" value="PROKAR_LIPOPROTEIN"/>
    <property type="match status" value="1"/>
</dbReference>
<feature type="binding site" evidence="4">
    <location>
        <position position="68"/>
    </location>
    <ligand>
        <name>molybdate</name>
        <dbReference type="ChEBI" id="CHEBI:36264"/>
    </ligand>
</feature>
<dbReference type="Gene3D" id="3.40.190.10">
    <property type="entry name" value="Periplasmic binding protein-like II"/>
    <property type="match status" value="2"/>
</dbReference>
<evidence type="ECO:0000313" key="7">
    <source>
        <dbReference type="Proteomes" id="UP000536604"/>
    </source>
</evidence>
<comment type="caution">
    <text evidence="6">The sequence shown here is derived from an EMBL/GenBank/DDBJ whole genome shotgun (WGS) entry which is preliminary data.</text>
</comment>
<dbReference type="SUPFAM" id="SSF53850">
    <property type="entry name" value="Periplasmic binding protein-like II"/>
    <property type="match status" value="1"/>
</dbReference>
<dbReference type="PANTHER" id="PTHR30632">
    <property type="entry name" value="MOLYBDATE-BINDING PERIPLASMIC PROTEIN"/>
    <property type="match status" value="1"/>
</dbReference>
<evidence type="ECO:0000256" key="4">
    <source>
        <dbReference type="PIRSR" id="PIRSR004846-1"/>
    </source>
</evidence>
<evidence type="ECO:0000256" key="3">
    <source>
        <dbReference type="ARBA" id="ARBA00022729"/>
    </source>
</evidence>
<dbReference type="InterPro" id="IPR005950">
    <property type="entry name" value="ModA"/>
</dbReference>
<keyword evidence="7" id="KW-1185">Reference proteome</keyword>
<proteinExistence type="inferred from homology"/>
<evidence type="ECO:0000256" key="1">
    <source>
        <dbReference type="ARBA" id="ARBA00009175"/>
    </source>
</evidence>
<dbReference type="RefSeq" id="WP_184290841.1">
    <property type="nucleotide sequence ID" value="NZ_JACHJO010000005.1"/>
</dbReference>
<keyword evidence="3 5" id="KW-0732">Signal</keyword>
<protein>
    <submittedName>
        <fullName evidence="6">Molybdate transport system substrate-binding protein</fullName>
    </submittedName>
</protein>
<evidence type="ECO:0000256" key="2">
    <source>
        <dbReference type="ARBA" id="ARBA00022723"/>
    </source>
</evidence>
<evidence type="ECO:0000313" key="6">
    <source>
        <dbReference type="EMBL" id="MBB6120129.1"/>
    </source>
</evidence>
<dbReference type="Proteomes" id="UP000536604">
    <property type="component" value="Unassembled WGS sequence"/>
</dbReference>
<dbReference type="GO" id="GO:0015689">
    <property type="term" value="P:molybdate ion transport"/>
    <property type="evidence" value="ECO:0007669"/>
    <property type="project" value="InterPro"/>
</dbReference>
<sequence length="261" mass="26411">MRERSAVRAHALVAAAALLLSATSCGAEDGRRLTVFAAASLTDVFTELAGKFEEQNPGTEVVLNFAGSSELAAQINTGAPADVFAAADTATMAQVVAGEGLDTDWAAEHGENGVVFAANTLRIAVPPDNPAEVGELADLADEDTLVALCAEEVPCGAATAAATRAAGLDIVPDTYEEDVRAVLTKVELGEVDAGLVYATDVVAAGERAIGIEFAQAAEAVNDYPVAVVSTADEPALAAAWVDLVRSGSGAEVLAAAGFEVP</sequence>
<dbReference type="InterPro" id="IPR050682">
    <property type="entry name" value="ModA/WtpA"/>
</dbReference>